<feature type="domain" description="Rab-GAP TBC" evidence="2">
    <location>
        <begin position="909"/>
        <end position="1099"/>
    </location>
</feature>
<dbReference type="Gene3D" id="1.10.472.80">
    <property type="entry name" value="Ypt/Rab-GAP domain of gyp1p, domain 3"/>
    <property type="match status" value="1"/>
</dbReference>
<dbReference type="Pfam" id="PF00566">
    <property type="entry name" value="RabGAP-TBC"/>
    <property type="match status" value="1"/>
</dbReference>
<evidence type="ECO:0000259" key="2">
    <source>
        <dbReference type="PROSITE" id="PS50086"/>
    </source>
</evidence>
<feature type="compositionally biased region" description="Polar residues" evidence="1">
    <location>
        <begin position="317"/>
        <end position="327"/>
    </location>
</feature>
<evidence type="ECO:0000256" key="1">
    <source>
        <dbReference type="SAM" id="MobiDB-lite"/>
    </source>
</evidence>
<proteinExistence type="predicted"/>
<feature type="region of interest" description="Disordered" evidence="1">
    <location>
        <begin position="1467"/>
        <end position="1495"/>
    </location>
</feature>
<feature type="compositionally biased region" description="Polar residues" evidence="1">
    <location>
        <begin position="727"/>
        <end position="738"/>
    </location>
</feature>
<dbReference type="Proteomes" id="UP000039865">
    <property type="component" value="Unassembled WGS sequence"/>
</dbReference>
<dbReference type="SUPFAM" id="SSF47923">
    <property type="entry name" value="Ypt/Rab-GAP domain of gyp1p"/>
    <property type="match status" value="2"/>
</dbReference>
<feature type="compositionally biased region" description="Polar residues" evidence="1">
    <location>
        <begin position="645"/>
        <end position="660"/>
    </location>
</feature>
<dbReference type="OrthoDB" id="431119at2759"/>
<sequence>MESSNSSASNLSLKNKVNMSPQQQAQVIYNGSHKNLQKSNSSPMNSFINNNKKRNMMTNSQANLALNHQILLNNINHIPTNISNVAYNSTQPYRDLNYDAENHGVANITNHDIQNNSNNIKFVYKSNSQKSINWEGTPQNQTHKSINNKNTGSQSHQSLFGSQGKGVQNSSKKMLMPSGSSGTLLRKEIIEMDEVNSSSSSSIGREDNANQAFNASSKLKESKPFAPDNIFVNNAGKNLGDQDSGGDLENINQTAQQSQPSSSNNNANHSISQQQMKNAKGQRQGNIGKDQKVVQHQVPPQLNSQSSGGRISVGTPRVQSNSSSANETLTKKIAAKAKIISNTSAKYSPSNDMNAISHSNASHNQTNISELNNITSLSNVYKQDTQDNINGKPPSLSQTQKVRISFVEQSSHMNLFNNLSGMKQDDSSLLLGQNSGIGGGISSVNQKISSNPTQKQNVQISNHPVQKINKNMIQKQNTFKINSNSSRPNNSNNSNNNYGQSLDQQSMIKDSVKSSLAQQSNEKTSHSQNQMFNAGFIQASQYSSKSPAEKMIESSLLQQAVNVTQSSTLAGKHQKLMTQELYGISNQILTPNRHSININGKKQSATSKASNTKVTALQKQQQTLNLPETKKAGKSNKASAKNSSQDLSNVSHDEVQSPSMINSLKKHSGNIKMKGDSNNFNEISESIIEENIEKFPEDEEDSIKIHNYNQLQRNQITVQKSNHFDQSRISPNKSNKIPSSIAFKRSSNDQSLSDSNQIISGRGEPTIQITRSKGVKKEKIKISKGDKKTFNNFIDSEDDVLTHRTNQPQSTIFLMALDKLELQKRIHYQNNKDFSSVYDSRMKLLLKGVDLFIYIMGLMRKYLNFDDLLQIMTISREFRQEFNKTPTLRQKKIYKLYKNQLRFIIINGFPNTLQRIKYWNFKTKFSVSKKKKPNQFESLKKQKLDESEAIDILKDVSRTFPDMAYFQKPQKGQQELFYILNAVAKKKTHTGYIQGMNFLAGMILINLQNGEDTFYMMMSILNTHEFDKILDLESGGRFQVLCYQLEIFLQEYMPHLANHFRKLKIPTDIYAANWFITMFCCELSMDLVFSILDIFLLEGIKSLLRISLALLSYLHDRLLSMNDEECMNFLSSRNKDIQMDSQTLLENAYNFKITDSLLQDLELFYKLKNKKKHPIQQIFKAFNRLSLQEEEVKQKNQPPKTRSYWIVQAATPQDLRELLKTSKNITPEEIDYFYQKNIKNRKLREIVEELQTEEDSKIANVNNYAFEKKDIQNAKMLQPSHRKKETQHSKYTQSAMNQNKKKQSGQMLHFSNDSNNTIKEMTNDFSKGGQSGSKKNQNNSSYAASNFSNGDTNKLISTSDQRNLHLSVVMGGSDEGLITPRRLQKINNDLSTKNKKSTQPNQLSMIKKESESPFIQQIGTKIKSYLFGNFFKTQEKLNKSYEESEQMKNYIPFSRQDQRKMNMQPSFENDVSKKQNRSKSIHQSVLNPNTHRESPEIRVTTQTYQSNQNYQKSPYISLGQSNNYHSLANHLPSKEHKIHVTTEENHNIPNNQSSIFNTTTHLQQVSRIDAIHINNEYFINDHGNIHNRFIANMVNKPSPHNQLLQHRINKQISKSLERGTSEVDSAIYGDEDDDCEIELLSQSADCTIQTVEENIHFKRNQEFKGATKRPEILIEKDIIAGDDEILDSQNYSNIDIQYSKANKNLPLFNINGTQLSQTIKVNSSMSSSQALVNFKKQQQIQNYNSNPKRDSNTVKEVFNIKTMRSSPPVSPKDRQKQTQIQVQRGGHTIKTATITINKKVK</sequence>
<dbReference type="EMBL" id="CCKQ01007088">
    <property type="protein sequence ID" value="CDW78427.1"/>
    <property type="molecule type" value="Genomic_DNA"/>
</dbReference>
<dbReference type="InterPro" id="IPR050302">
    <property type="entry name" value="Rab_GAP_TBC_domain"/>
</dbReference>
<feature type="compositionally biased region" description="Polar residues" evidence="1">
    <location>
        <begin position="593"/>
        <end position="626"/>
    </location>
</feature>
<dbReference type="GO" id="GO:0005096">
    <property type="term" value="F:GTPase activator activity"/>
    <property type="evidence" value="ECO:0007669"/>
    <property type="project" value="TreeGrafter"/>
</dbReference>
<feature type="region of interest" description="Disordered" evidence="1">
    <location>
        <begin position="1277"/>
        <end position="1356"/>
    </location>
</feature>
<feature type="compositionally biased region" description="Low complexity" evidence="1">
    <location>
        <begin position="748"/>
        <end position="757"/>
    </location>
</feature>
<feature type="region of interest" description="Disordered" evidence="1">
    <location>
        <begin position="134"/>
        <end position="181"/>
    </location>
</feature>
<organism evidence="3 4">
    <name type="scientific">Stylonychia lemnae</name>
    <name type="common">Ciliate</name>
    <dbReference type="NCBI Taxonomy" id="5949"/>
    <lineage>
        <taxon>Eukaryota</taxon>
        <taxon>Sar</taxon>
        <taxon>Alveolata</taxon>
        <taxon>Ciliophora</taxon>
        <taxon>Intramacronucleata</taxon>
        <taxon>Spirotrichea</taxon>
        <taxon>Stichotrichia</taxon>
        <taxon>Sporadotrichida</taxon>
        <taxon>Oxytrichidae</taxon>
        <taxon>Stylonychinae</taxon>
        <taxon>Stylonychia</taxon>
    </lineage>
</organism>
<feature type="region of interest" description="Disordered" evidence="1">
    <location>
        <begin position="593"/>
        <end position="660"/>
    </location>
</feature>
<evidence type="ECO:0000313" key="4">
    <source>
        <dbReference type="Proteomes" id="UP000039865"/>
    </source>
</evidence>
<dbReference type="PANTHER" id="PTHR47219:SF9">
    <property type="entry name" value="GTPASE ACTIVATING PROTEIN AND CENTROSOME-ASSOCIATED, ISOFORM B"/>
    <property type="match status" value="1"/>
</dbReference>
<reference evidence="3 4" key="1">
    <citation type="submission" date="2014-06" db="EMBL/GenBank/DDBJ databases">
        <authorList>
            <person name="Swart Estienne"/>
        </authorList>
    </citation>
    <scope>NUCLEOTIDE SEQUENCE [LARGE SCALE GENOMIC DNA]</scope>
    <source>
        <strain evidence="3 4">130c</strain>
    </source>
</reference>
<dbReference type="InterPro" id="IPR035969">
    <property type="entry name" value="Rab-GAP_TBC_sf"/>
</dbReference>
<feature type="compositionally biased region" description="Polar residues" evidence="1">
    <location>
        <begin position="1289"/>
        <end position="1325"/>
    </location>
</feature>
<feature type="compositionally biased region" description="Low complexity" evidence="1">
    <location>
        <begin position="635"/>
        <end position="644"/>
    </location>
</feature>
<feature type="compositionally biased region" description="Low complexity" evidence="1">
    <location>
        <begin position="482"/>
        <end position="497"/>
    </location>
</feature>
<dbReference type="InterPro" id="IPR000195">
    <property type="entry name" value="Rab-GAP-TBC_dom"/>
</dbReference>
<protein>
    <submittedName>
        <fullName evidence="3">Tbc domain-containing protein</fullName>
    </submittedName>
</protein>
<dbReference type="SMART" id="SM00164">
    <property type="entry name" value="TBC"/>
    <property type="match status" value="1"/>
</dbReference>
<dbReference type="Gene3D" id="1.10.8.270">
    <property type="entry name" value="putative rabgap domain of human tbc1 domain family member 14 like domains"/>
    <property type="match status" value="1"/>
</dbReference>
<feature type="compositionally biased region" description="Low complexity" evidence="1">
    <location>
        <begin position="1326"/>
        <end position="1349"/>
    </location>
</feature>
<evidence type="ECO:0000313" key="3">
    <source>
        <dbReference type="EMBL" id="CDW78427.1"/>
    </source>
</evidence>
<feature type="compositionally biased region" description="Polar residues" evidence="1">
    <location>
        <begin position="498"/>
        <end position="528"/>
    </location>
</feature>
<keyword evidence="4" id="KW-1185">Reference proteome</keyword>
<feature type="compositionally biased region" description="Low complexity" evidence="1">
    <location>
        <begin position="252"/>
        <end position="275"/>
    </location>
</feature>
<accession>A0A078AA46</accession>
<dbReference type="PANTHER" id="PTHR47219">
    <property type="entry name" value="RAB GTPASE-ACTIVATING PROTEIN 1-LIKE"/>
    <property type="match status" value="1"/>
</dbReference>
<dbReference type="PROSITE" id="PS50086">
    <property type="entry name" value="TBC_RABGAP"/>
    <property type="match status" value="1"/>
</dbReference>
<feature type="region of interest" description="Disordered" evidence="1">
    <location>
        <begin position="218"/>
        <end position="327"/>
    </location>
</feature>
<dbReference type="GO" id="GO:0031267">
    <property type="term" value="F:small GTPase binding"/>
    <property type="evidence" value="ECO:0007669"/>
    <property type="project" value="TreeGrafter"/>
</dbReference>
<feature type="region of interest" description="Disordered" evidence="1">
    <location>
        <begin position="481"/>
        <end position="528"/>
    </location>
</feature>
<gene>
    <name evidence="3" type="primary">Contig913.g1008</name>
    <name evidence="3" type="ORF">STYLEM_7404</name>
</gene>
<feature type="region of interest" description="Disordered" evidence="1">
    <location>
        <begin position="717"/>
        <end position="772"/>
    </location>
</feature>
<feature type="compositionally biased region" description="Polar residues" evidence="1">
    <location>
        <begin position="298"/>
        <end position="309"/>
    </location>
</feature>
<dbReference type="InParanoid" id="A0A078AA46"/>
<name>A0A078AA46_STYLE</name>